<dbReference type="InterPro" id="IPR023198">
    <property type="entry name" value="PGP-like_dom2"/>
</dbReference>
<keyword evidence="2" id="KW-1185">Reference proteome</keyword>
<organism evidence="1 2">
    <name type="scientific">Paenibacillus glucanolyticus</name>
    <dbReference type="NCBI Taxonomy" id="59843"/>
    <lineage>
        <taxon>Bacteria</taxon>
        <taxon>Bacillati</taxon>
        <taxon>Bacillota</taxon>
        <taxon>Bacilli</taxon>
        <taxon>Bacillales</taxon>
        <taxon>Paenibacillaceae</taxon>
        <taxon>Paenibacillus</taxon>
    </lineage>
</organism>
<dbReference type="Gene3D" id="3.40.50.1000">
    <property type="entry name" value="HAD superfamily/HAD-like"/>
    <property type="match status" value="1"/>
</dbReference>
<dbReference type="AlphaFoldDB" id="A0A163DSW0"/>
<dbReference type="EMBL" id="LWMH01000002">
    <property type="protein sequence ID" value="KZS43413.1"/>
    <property type="molecule type" value="Genomic_DNA"/>
</dbReference>
<evidence type="ECO:0008006" key="3">
    <source>
        <dbReference type="Google" id="ProtNLM"/>
    </source>
</evidence>
<dbReference type="Gene3D" id="1.10.150.240">
    <property type="entry name" value="Putative phosphatase, domain 2"/>
    <property type="match status" value="1"/>
</dbReference>
<gene>
    <name evidence="1" type="ORF">AWU65_25215</name>
</gene>
<name>A0A163DSW0_9BACL</name>
<dbReference type="GeneID" id="97555108"/>
<comment type="caution">
    <text evidence="1">The sequence shown here is derived from an EMBL/GenBank/DDBJ whole genome shotgun (WGS) entry which is preliminary data.</text>
</comment>
<evidence type="ECO:0000313" key="1">
    <source>
        <dbReference type="EMBL" id="KZS43413.1"/>
    </source>
</evidence>
<dbReference type="OrthoDB" id="2856744at2"/>
<accession>A0A163DSW0</accession>
<dbReference type="SUPFAM" id="SSF56784">
    <property type="entry name" value="HAD-like"/>
    <property type="match status" value="1"/>
</dbReference>
<dbReference type="PANTHER" id="PTHR43611">
    <property type="entry name" value="ALPHA-D-GLUCOSE 1-PHOSPHATE PHOSPHATASE"/>
    <property type="match status" value="1"/>
</dbReference>
<dbReference type="STRING" id="59843.A3958_23855"/>
<proteinExistence type="predicted"/>
<dbReference type="InterPro" id="IPR036412">
    <property type="entry name" value="HAD-like_sf"/>
</dbReference>
<sequence length="199" mass="22849">MKKTQLVLDVAGVLITNFSPAFWHDTTREDGITFGELKLLFATEIRKPLWTGQMSEEAFWNWLAGYCPVEPKELKTILFNNLHTMPAFDLVPEWSVQTDIHLLSNHRSEWLQMLLDPIRPYLASVTISSDEGCCKPDLPIYHIVASKLDEGKSTIYVDDQAKNLRPAEELSWSTVLADPEGQWIKLVQKKLQEMDTYII</sequence>
<dbReference type="Proteomes" id="UP000076796">
    <property type="component" value="Unassembled WGS sequence"/>
</dbReference>
<dbReference type="PANTHER" id="PTHR43611:SF3">
    <property type="entry name" value="FLAVIN MONONUCLEOTIDE HYDROLASE 1, CHLOROPLATIC"/>
    <property type="match status" value="1"/>
</dbReference>
<reference evidence="1" key="1">
    <citation type="journal article" date="2016" name="Genome Announc.">
        <title>Draft genomes of two strains of Paenibacillus glucanolyticus with capability to degrade lignocellulose.</title>
        <authorList>
            <person name="Mathews S.L."/>
            <person name="Pawlak J."/>
            <person name="Grunden A.M."/>
        </authorList>
    </citation>
    <scope>NUCLEOTIDE SEQUENCE [LARGE SCALE GENOMIC DNA]</scope>
    <source>
        <strain evidence="1">SLM1</strain>
    </source>
</reference>
<evidence type="ECO:0000313" key="2">
    <source>
        <dbReference type="Proteomes" id="UP000076796"/>
    </source>
</evidence>
<dbReference type="InterPro" id="IPR023214">
    <property type="entry name" value="HAD_sf"/>
</dbReference>
<protein>
    <recommendedName>
        <fullName evidence="3">Haloacid dehalogenase</fullName>
    </recommendedName>
</protein>
<dbReference type="RefSeq" id="WP_063479868.1">
    <property type="nucleotide sequence ID" value="NZ_CP147845.1"/>
</dbReference>